<dbReference type="GeneID" id="35120712"/>
<accession>A0A2H4VAX9</accession>
<sequence>MANLILLKGGHEQVNMNEVEVHPEEKIEKIIFENNILPDVLLLKRQLQTYTKEGRIDIVGLDKDNNILVVEIKDEMVDENVIAQVLRYGIWIETYPDAIKSIWLENRDRLDDINFDWDNAKIKIVIIGPSFKPSVQKLINRITYPVELIEFKKFNDDDNQYIFINNVLVEEEKIVKPVDTTFVYDKQFYLDNYDPETAEKVWDLCDRIEKFIDKKGWNLTRNNTKGYIVFKYGFPNVFSVNFMGSKKIGLWFKIPKKIAYETEIDGIHMVKYEDQWKQAGFELRSNDFDVSKLEKLIEASYKNITGD</sequence>
<evidence type="ECO:0000313" key="1">
    <source>
        <dbReference type="EMBL" id="AUB55243.1"/>
    </source>
</evidence>
<organism evidence="1 2">
    <name type="scientific">Methanobacterium subterraneum</name>
    <dbReference type="NCBI Taxonomy" id="59277"/>
    <lineage>
        <taxon>Archaea</taxon>
        <taxon>Methanobacteriati</taxon>
        <taxon>Methanobacteriota</taxon>
        <taxon>Methanomada group</taxon>
        <taxon>Methanobacteria</taxon>
        <taxon>Methanobacteriales</taxon>
        <taxon>Methanobacteriaceae</taxon>
        <taxon>Methanobacterium</taxon>
    </lineage>
</organism>
<dbReference type="RefSeq" id="WP_100905223.1">
    <property type="nucleotide sequence ID" value="NZ_CP017766.1"/>
</dbReference>
<dbReference type="GO" id="GO:0003676">
    <property type="term" value="F:nucleic acid binding"/>
    <property type="evidence" value="ECO:0007669"/>
    <property type="project" value="InterPro"/>
</dbReference>
<proteinExistence type="predicted"/>
<gene>
    <name evidence="1" type="ORF">BK007_03915</name>
</gene>
<dbReference type="Gene3D" id="3.40.1350.10">
    <property type="match status" value="1"/>
</dbReference>
<evidence type="ECO:0000313" key="2">
    <source>
        <dbReference type="Proteomes" id="UP000232806"/>
    </source>
</evidence>
<dbReference type="EMBL" id="CP017766">
    <property type="protein sequence ID" value="AUB55243.1"/>
    <property type="molecule type" value="Genomic_DNA"/>
</dbReference>
<dbReference type="Proteomes" id="UP000232806">
    <property type="component" value="Chromosome"/>
</dbReference>
<dbReference type="AlphaFoldDB" id="A0A2H4VAX9"/>
<dbReference type="InterPro" id="IPR011856">
    <property type="entry name" value="tRNA_endonuc-like_dom_sf"/>
</dbReference>
<protein>
    <recommendedName>
        <fullName evidence="3">DUF91 domain-containing protein</fullName>
    </recommendedName>
</protein>
<name>A0A2H4VAX9_9EURY</name>
<reference evidence="1 2" key="1">
    <citation type="submission" date="2016-10" db="EMBL/GenBank/DDBJ databases">
        <title>Comparative genomics between deep and shallow subseafloor isolates.</title>
        <authorList>
            <person name="Ishii S."/>
            <person name="Miller J.R."/>
            <person name="Sutton G."/>
            <person name="Suzuki S."/>
            <person name="Methe B."/>
            <person name="Inagaki F."/>
            <person name="Imachi H."/>
        </authorList>
    </citation>
    <scope>NUCLEOTIDE SEQUENCE [LARGE SCALE GENOMIC DNA]</scope>
    <source>
        <strain evidence="1 2">MO-MB1</strain>
    </source>
</reference>
<evidence type="ECO:0008006" key="3">
    <source>
        <dbReference type="Google" id="ProtNLM"/>
    </source>
</evidence>